<keyword evidence="3" id="KW-1185">Reference proteome</keyword>
<sequence length="82" mass="8632">MRAGGARGFGAPQAGQAGVAEGPRCAPRAARIASCTASLREALTRDRRTLRDRLVTAGRISAFGPPFGFLSNTARVPFFLLD</sequence>
<name>A0ABR5T3X7_9BURK</name>
<reference evidence="2 3" key="1">
    <citation type="submission" date="2015-11" db="EMBL/GenBank/DDBJ databases">
        <authorList>
            <person name="Sahl J."/>
            <person name="Wagner D."/>
            <person name="Keim P."/>
        </authorList>
    </citation>
    <scope>NUCLEOTIDE SEQUENCE [LARGE SCALE GENOMIC DNA]</scope>
    <source>
        <strain evidence="2 3">BDU18</strain>
    </source>
</reference>
<evidence type="ECO:0000313" key="2">
    <source>
        <dbReference type="EMBL" id="KWZ37947.1"/>
    </source>
</evidence>
<organism evidence="2 3">
    <name type="scientific">Burkholderia savannae</name>
    <dbReference type="NCBI Taxonomy" id="1637837"/>
    <lineage>
        <taxon>Bacteria</taxon>
        <taxon>Pseudomonadati</taxon>
        <taxon>Pseudomonadota</taxon>
        <taxon>Betaproteobacteria</taxon>
        <taxon>Burkholderiales</taxon>
        <taxon>Burkholderiaceae</taxon>
        <taxon>Burkholderia</taxon>
        <taxon>pseudomallei group</taxon>
    </lineage>
</organism>
<proteinExistence type="predicted"/>
<dbReference type="EMBL" id="LNJQ01000004">
    <property type="protein sequence ID" value="KWZ37947.1"/>
    <property type="molecule type" value="Genomic_DNA"/>
</dbReference>
<comment type="caution">
    <text evidence="2">The sequence shown here is derived from an EMBL/GenBank/DDBJ whole genome shotgun (WGS) entry which is preliminary data.</text>
</comment>
<accession>A0ABR5T3X7</accession>
<feature type="region of interest" description="Disordered" evidence="1">
    <location>
        <begin position="1"/>
        <end position="23"/>
    </location>
</feature>
<protein>
    <submittedName>
        <fullName evidence="2">Uncharacterized protein</fullName>
    </submittedName>
</protein>
<dbReference type="Proteomes" id="UP000070255">
    <property type="component" value="Unassembled WGS sequence"/>
</dbReference>
<evidence type="ECO:0000313" key="3">
    <source>
        <dbReference type="Proteomes" id="UP000070255"/>
    </source>
</evidence>
<evidence type="ECO:0000256" key="1">
    <source>
        <dbReference type="SAM" id="MobiDB-lite"/>
    </source>
</evidence>
<gene>
    <name evidence="2" type="ORF">WS72_23815</name>
</gene>